<organism evidence="2 3">
    <name type="scientific">Occallatibacter riparius</name>
    <dbReference type="NCBI Taxonomy" id="1002689"/>
    <lineage>
        <taxon>Bacteria</taxon>
        <taxon>Pseudomonadati</taxon>
        <taxon>Acidobacteriota</taxon>
        <taxon>Terriglobia</taxon>
        <taxon>Terriglobales</taxon>
        <taxon>Acidobacteriaceae</taxon>
        <taxon>Occallatibacter</taxon>
    </lineage>
</organism>
<evidence type="ECO:0000259" key="1">
    <source>
        <dbReference type="Pfam" id="PF01433"/>
    </source>
</evidence>
<dbReference type="GO" id="GO:0008270">
    <property type="term" value="F:zinc ion binding"/>
    <property type="evidence" value="ECO:0007669"/>
    <property type="project" value="InterPro"/>
</dbReference>
<dbReference type="InterPro" id="IPR027268">
    <property type="entry name" value="Peptidase_M4/M1_CTD_sf"/>
</dbReference>
<dbReference type="PANTHER" id="PTHR45726:SF3">
    <property type="entry name" value="LEUKOTRIENE A-4 HYDROLASE"/>
    <property type="match status" value="1"/>
</dbReference>
<evidence type="ECO:0000313" key="2">
    <source>
        <dbReference type="EMBL" id="UWZ85000.1"/>
    </source>
</evidence>
<sequence length="789" mass="88751">MPIRAQQAPNRNPVYQTLRSMLPVDDIISVNNLELRRDAATLSFTRGDFAFYPEVNGKVTGAVFRGAGHLHIAPPTAEERHNLLIMTKAEAFDEDFDQVVLRFTDDTAAELRKASAGKAPPEPVFGRQANDLRTFQRMKLFENFDLRLLEDVLSPSQHGYFLAAIHGKKNAHLILTIDAHGSRRVAPEEVCLLSWSDESFTYLTAFPSQSSAKASSEGKDPDNGTYRITHEDLDVTIEKNGFLTGLATLQITATQDGLAVARLALFPTLRVSKVEDEKGNPLDFVQEKKDEDSDFGVILAKPLKQGDTATVRIAYGGKDVVRNEGDANYYPIARDSWYPNAARGLGDYATYTMKFHVPKGLQLIATGTKTDESTDGKLTTSSWKTDVPLPVVGFNLGRFKMQEAKVAEKMGDNLVIDAYANTSVPEGYKPVDTSLQGTREDESSMLQTLDTTRMLGVQLSQGQAAADIYSRYFGPLPFARVALTQQFACNYGQSWPMLVYLPICGFFDSTQQHFMGLRPEDMYWKVVTPHEVAHQWWGQTVGFRSYRDQWMSEGFADTSAALFLQATRPKPDQFREFWREQRKLITEKNQFGFRPIDVGPVTMGFRLAAEKTGWSVYQNLVYPKGAYILHMVRMMMWSTQEGDARFIAMMTDFAKTYRLKAATTEDFKAAVEKYMTKDMDLDGNHRMDWFFNEYVYGTDLPAYHFEGDVSPNGDALALHFKLSQSGVPAGFKASVPMYLELADGRVIKVGFLGMRGVETKEQTVQVRKLPVGVKKVWVNYYYDVLSTEN</sequence>
<dbReference type="InterPro" id="IPR034015">
    <property type="entry name" value="M1_LTA4H"/>
</dbReference>
<dbReference type="SUPFAM" id="SSF63737">
    <property type="entry name" value="Leukotriene A4 hydrolase N-terminal domain"/>
    <property type="match status" value="1"/>
</dbReference>
<dbReference type="KEGG" id="orp:MOP44_03430"/>
<dbReference type="Gene3D" id="1.10.390.10">
    <property type="entry name" value="Neutral Protease Domain 2"/>
    <property type="match status" value="1"/>
</dbReference>
<dbReference type="Proteomes" id="UP001059380">
    <property type="component" value="Chromosome"/>
</dbReference>
<dbReference type="AlphaFoldDB" id="A0A9J7BQN6"/>
<accession>A0A9J7BQN6</accession>
<gene>
    <name evidence="2" type="ORF">MOP44_03430</name>
</gene>
<dbReference type="GO" id="GO:0008237">
    <property type="term" value="F:metallopeptidase activity"/>
    <property type="evidence" value="ECO:0007669"/>
    <property type="project" value="InterPro"/>
</dbReference>
<dbReference type="InterPro" id="IPR014782">
    <property type="entry name" value="Peptidase_M1_dom"/>
</dbReference>
<dbReference type="PANTHER" id="PTHR45726">
    <property type="entry name" value="LEUKOTRIENE A-4 HYDROLASE"/>
    <property type="match status" value="1"/>
</dbReference>
<dbReference type="Pfam" id="PF01433">
    <property type="entry name" value="Peptidase_M1"/>
    <property type="match status" value="1"/>
</dbReference>
<dbReference type="InterPro" id="IPR042097">
    <property type="entry name" value="Aminopeptidase_N-like_N_sf"/>
</dbReference>
<evidence type="ECO:0000313" key="3">
    <source>
        <dbReference type="Proteomes" id="UP001059380"/>
    </source>
</evidence>
<dbReference type="SUPFAM" id="SSF55486">
    <property type="entry name" value="Metalloproteases ('zincins'), catalytic domain"/>
    <property type="match status" value="1"/>
</dbReference>
<keyword evidence="3" id="KW-1185">Reference proteome</keyword>
<proteinExistence type="predicted"/>
<reference evidence="2" key="1">
    <citation type="submission" date="2021-04" db="EMBL/GenBank/DDBJ databases">
        <title>Phylogenetic analysis of Acidobacteriaceae.</title>
        <authorList>
            <person name="Qiu L."/>
            <person name="Zhang Q."/>
        </authorList>
    </citation>
    <scope>NUCLEOTIDE SEQUENCE</scope>
    <source>
        <strain evidence="2">DSM 25168</strain>
    </source>
</reference>
<feature type="domain" description="Peptidase M1 membrane alanine aminopeptidase" evidence="1">
    <location>
        <begin position="526"/>
        <end position="679"/>
    </location>
</feature>
<dbReference type="EMBL" id="CP093313">
    <property type="protein sequence ID" value="UWZ85000.1"/>
    <property type="molecule type" value="Genomic_DNA"/>
</dbReference>
<dbReference type="Gene3D" id="2.60.40.1730">
    <property type="entry name" value="tricorn interacting facor f3 domain"/>
    <property type="match status" value="1"/>
</dbReference>
<dbReference type="RefSeq" id="WP_260794506.1">
    <property type="nucleotide sequence ID" value="NZ_CP093313.1"/>
</dbReference>
<protein>
    <recommendedName>
        <fullName evidence="1">Peptidase M1 membrane alanine aminopeptidase domain-containing protein</fullName>
    </recommendedName>
</protein>
<name>A0A9J7BQN6_9BACT</name>